<feature type="transmembrane region" description="Helical" evidence="6">
    <location>
        <begin position="14"/>
        <end position="41"/>
    </location>
</feature>
<keyword evidence="4 6" id="KW-0472">Membrane</keyword>
<protein>
    <submittedName>
        <fullName evidence="7">Peptidase</fullName>
    </submittedName>
</protein>
<feature type="region of interest" description="Disordered" evidence="5">
    <location>
        <begin position="262"/>
        <end position="285"/>
    </location>
</feature>
<organism evidence="7 8">
    <name type="scientific">Thermobifida alba</name>
    <name type="common">Thermomonospora alba</name>
    <dbReference type="NCBI Taxonomy" id="53522"/>
    <lineage>
        <taxon>Bacteria</taxon>
        <taxon>Bacillati</taxon>
        <taxon>Actinomycetota</taxon>
        <taxon>Actinomycetes</taxon>
        <taxon>Streptosporangiales</taxon>
        <taxon>Nocardiopsidaceae</taxon>
        <taxon>Thermobifida</taxon>
    </lineage>
</organism>
<dbReference type="Proteomes" id="UP000832041">
    <property type="component" value="Chromosome"/>
</dbReference>
<dbReference type="PANTHER" id="PTHR30168:SF0">
    <property type="entry name" value="INNER MEMBRANE PROTEIN"/>
    <property type="match status" value="1"/>
</dbReference>
<evidence type="ECO:0000256" key="4">
    <source>
        <dbReference type="ARBA" id="ARBA00023136"/>
    </source>
</evidence>
<gene>
    <name evidence="7" type="ORF">FOF52_15840</name>
</gene>
<feature type="region of interest" description="Disordered" evidence="5">
    <location>
        <begin position="46"/>
        <end position="69"/>
    </location>
</feature>
<name>A0ABY4L817_THEAE</name>
<evidence type="ECO:0000256" key="3">
    <source>
        <dbReference type="ARBA" id="ARBA00022989"/>
    </source>
</evidence>
<keyword evidence="2 6" id="KW-0812">Transmembrane</keyword>
<keyword evidence="3 6" id="KW-1133">Transmembrane helix</keyword>
<comment type="subcellular location">
    <subcellularLocation>
        <location evidence="1">Membrane</location>
        <topology evidence="1">Single-pass membrane protein</topology>
    </subcellularLocation>
</comment>
<dbReference type="InterPro" id="IPR007343">
    <property type="entry name" value="Uncharacterised_pept_Zn_put"/>
</dbReference>
<evidence type="ECO:0000256" key="6">
    <source>
        <dbReference type="SAM" id="Phobius"/>
    </source>
</evidence>
<dbReference type="EMBL" id="CP051627">
    <property type="protein sequence ID" value="UPT23559.1"/>
    <property type="molecule type" value="Genomic_DNA"/>
</dbReference>
<proteinExistence type="predicted"/>
<evidence type="ECO:0000256" key="5">
    <source>
        <dbReference type="SAM" id="MobiDB-lite"/>
    </source>
</evidence>
<evidence type="ECO:0000313" key="8">
    <source>
        <dbReference type="Proteomes" id="UP000832041"/>
    </source>
</evidence>
<evidence type="ECO:0000256" key="1">
    <source>
        <dbReference type="ARBA" id="ARBA00004167"/>
    </source>
</evidence>
<dbReference type="PANTHER" id="PTHR30168">
    <property type="entry name" value="PUTATIVE MEMBRANE PROTEIN YPFJ"/>
    <property type="match status" value="1"/>
</dbReference>
<keyword evidence="8" id="KW-1185">Reference proteome</keyword>
<evidence type="ECO:0000313" key="7">
    <source>
        <dbReference type="EMBL" id="UPT23559.1"/>
    </source>
</evidence>
<reference evidence="7 8" key="1">
    <citation type="submission" date="2020-04" db="EMBL/GenBank/DDBJ databases">
        <title>Thermobifida alba genome sequencing and assembly.</title>
        <authorList>
            <person name="Luzics S."/>
            <person name="Horvath B."/>
            <person name="Nagy I."/>
            <person name="Toth A."/>
            <person name="Nagy I."/>
            <person name="Kukolya J."/>
        </authorList>
    </citation>
    <scope>NUCLEOTIDE SEQUENCE [LARGE SCALE GENOMIC DNA]</scope>
    <source>
        <strain evidence="7 8">DSM 43795</strain>
    </source>
</reference>
<accession>A0ABY4L817</accession>
<sequence>MLPGRAGRARPRPLGVGVSVVVVMGLASVALAGFVSVASLFGTGSGPAPATGPPTGPSEQADPDQGRPRDVLTTNALYLSGELRSVACPAPEMEVGDPRSMEDFLHEVTDCLDQAWGEHLTAAGLEFEPPNRVYWYSSGQSPCGTYPVEGLSAFYCHANKGLYLGVEDIVAGSGHSDRTAAYTFLLGHEYGHHVQGETGILSQYQEMRSGSNGEESRDEWSRRSELQANCLSGVFLGAVENSFPIGEAEREEVLRDAALRADRGDTHTHGSPANGRLWTSHGMDRRDPAACNTWEAEEELVD</sequence>
<evidence type="ECO:0000256" key="2">
    <source>
        <dbReference type="ARBA" id="ARBA00022692"/>
    </source>
</evidence>
<dbReference type="Pfam" id="PF04228">
    <property type="entry name" value="Zn_peptidase"/>
    <property type="match status" value="1"/>
</dbReference>